<keyword evidence="2" id="KW-1133">Transmembrane helix</keyword>
<feature type="region of interest" description="Disordered" evidence="1">
    <location>
        <begin position="97"/>
        <end position="136"/>
    </location>
</feature>
<dbReference type="EMBL" id="MVGC01000164">
    <property type="protein sequence ID" value="RJE22534.1"/>
    <property type="molecule type" value="Genomic_DNA"/>
</dbReference>
<feature type="compositionally biased region" description="Low complexity" evidence="1">
    <location>
        <begin position="97"/>
        <end position="108"/>
    </location>
</feature>
<gene>
    <name evidence="3" type="ORF">PHISCL_05141</name>
</gene>
<reference evidence="4" key="1">
    <citation type="submission" date="2017-02" db="EMBL/GenBank/DDBJ databases">
        <authorList>
            <person name="Tafer H."/>
            <person name="Lopandic K."/>
        </authorList>
    </citation>
    <scope>NUCLEOTIDE SEQUENCE [LARGE SCALE GENOMIC DNA]</scope>
    <source>
        <strain evidence="4">CBS 366.77</strain>
    </source>
</reference>
<comment type="caution">
    <text evidence="3">The sequence shown here is derived from an EMBL/GenBank/DDBJ whole genome shotgun (WGS) entry which is preliminary data.</text>
</comment>
<dbReference type="STRING" id="2070753.A0A3A2ZTA3"/>
<evidence type="ECO:0000256" key="2">
    <source>
        <dbReference type="SAM" id="Phobius"/>
    </source>
</evidence>
<proteinExistence type="predicted"/>
<keyword evidence="2" id="KW-0812">Transmembrane</keyword>
<accession>A0A3A2ZTA3</accession>
<organism evidence="3 4">
    <name type="scientific">Aspergillus sclerotialis</name>
    <dbReference type="NCBI Taxonomy" id="2070753"/>
    <lineage>
        <taxon>Eukaryota</taxon>
        <taxon>Fungi</taxon>
        <taxon>Dikarya</taxon>
        <taxon>Ascomycota</taxon>
        <taxon>Pezizomycotina</taxon>
        <taxon>Eurotiomycetes</taxon>
        <taxon>Eurotiomycetidae</taxon>
        <taxon>Eurotiales</taxon>
        <taxon>Aspergillaceae</taxon>
        <taxon>Aspergillus</taxon>
        <taxon>Aspergillus subgen. Polypaecilum</taxon>
    </lineage>
</organism>
<evidence type="ECO:0000313" key="3">
    <source>
        <dbReference type="EMBL" id="RJE22534.1"/>
    </source>
</evidence>
<dbReference type="Proteomes" id="UP000266188">
    <property type="component" value="Unassembled WGS sequence"/>
</dbReference>
<feature type="transmembrane region" description="Helical" evidence="2">
    <location>
        <begin position="12"/>
        <end position="30"/>
    </location>
</feature>
<keyword evidence="2" id="KW-0472">Membrane</keyword>
<sequence>MLIDRDSLYHCFWFTQYITLVAASTLYIFLIQGARQTLPGPMDSFIDAELYFGKAKRCQSRLDSLAPPGSQAKRHHQLLHHLRCQVERDLAKIRRSVPAPAVNPTPANDRGTQGSVGSAHGQRHNAGQINTPYSVAGPEAAAPFPQNHYRPHLPQIDIPHSGIPREDFSDPAMLAQVDSASETDLSIANMLDLGWANLDTVGFMMPDISRDFADEYQ</sequence>
<name>A0A3A2ZTA3_9EURO</name>
<keyword evidence="4" id="KW-1185">Reference proteome</keyword>
<protein>
    <submittedName>
        <fullName evidence="3">Uncharacterized protein</fullName>
    </submittedName>
</protein>
<dbReference type="AlphaFoldDB" id="A0A3A2ZTA3"/>
<evidence type="ECO:0000256" key="1">
    <source>
        <dbReference type="SAM" id="MobiDB-lite"/>
    </source>
</evidence>
<evidence type="ECO:0000313" key="4">
    <source>
        <dbReference type="Proteomes" id="UP000266188"/>
    </source>
</evidence>